<keyword evidence="1" id="KW-0812">Transmembrane</keyword>
<organism evidence="2 3">
    <name type="scientific">Edhazardia aedis (strain USNM 41457)</name>
    <name type="common">Microsporidian parasite</name>
    <dbReference type="NCBI Taxonomy" id="1003232"/>
    <lineage>
        <taxon>Eukaryota</taxon>
        <taxon>Fungi</taxon>
        <taxon>Fungi incertae sedis</taxon>
        <taxon>Microsporidia</taxon>
        <taxon>Edhazardia</taxon>
    </lineage>
</organism>
<feature type="transmembrane region" description="Helical" evidence="1">
    <location>
        <begin position="62"/>
        <end position="84"/>
    </location>
</feature>
<keyword evidence="1" id="KW-1133">Transmembrane helix</keyword>
<dbReference type="Proteomes" id="UP000003163">
    <property type="component" value="Unassembled WGS sequence"/>
</dbReference>
<dbReference type="InParanoid" id="J9DJ39"/>
<name>J9DJ39_EDHAE</name>
<keyword evidence="1" id="KW-0472">Membrane</keyword>
<evidence type="ECO:0000313" key="2">
    <source>
        <dbReference type="EMBL" id="EJW02610.1"/>
    </source>
</evidence>
<proteinExistence type="predicted"/>
<keyword evidence="3" id="KW-1185">Reference proteome</keyword>
<reference evidence="3" key="2">
    <citation type="submission" date="2015-07" db="EMBL/GenBank/DDBJ databases">
        <title>Contrasting host-pathogen interactions and genome evolution in two generalist and specialist microsporidian pathogens of mosquitoes.</title>
        <authorList>
            <consortium name="The Broad Institute Genomics Platform"/>
            <consortium name="The Broad Institute Genome Sequencing Center for Infectious Disease"/>
            <person name="Cuomo C.A."/>
            <person name="Sanscrainte N.D."/>
            <person name="Goldberg J.M."/>
            <person name="Heiman D."/>
            <person name="Young S."/>
            <person name="Zeng Q."/>
            <person name="Becnel J.J."/>
            <person name="Birren B.W."/>
        </authorList>
    </citation>
    <scope>NUCLEOTIDE SEQUENCE [LARGE SCALE GENOMIC DNA]</scope>
    <source>
        <strain evidence="3">USNM 41457</strain>
    </source>
</reference>
<dbReference type="EMBL" id="AFBI03000003">
    <property type="protein sequence ID" value="EJW02610.1"/>
    <property type="molecule type" value="Genomic_DNA"/>
</dbReference>
<protein>
    <submittedName>
        <fullName evidence="2">Uncharacterized protein</fullName>
    </submittedName>
</protein>
<sequence length="112" mass="13509">MPIRKNNFIFNFDRTQLCNTPVGFFYIKKYFHCFILYRRGLTLHFSINNCNKYNFLVLFCPIFMHNFSIVWIVSFCVKILICVYPKQNINTRKYILSSNLNKKGLILVNLFF</sequence>
<dbReference type="VEuPathDB" id="MicrosporidiaDB:EDEG_00264"/>
<dbReference type="AlphaFoldDB" id="J9DJ39"/>
<comment type="caution">
    <text evidence="2">The sequence shown here is derived from an EMBL/GenBank/DDBJ whole genome shotgun (WGS) entry which is preliminary data.</text>
</comment>
<evidence type="ECO:0000256" key="1">
    <source>
        <dbReference type="SAM" id="Phobius"/>
    </source>
</evidence>
<accession>J9DJ39</accession>
<gene>
    <name evidence="2" type="ORF">EDEG_00264</name>
</gene>
<evidence type="ECO:0000313" key="3">
    <source>
        <dbReference type="Proteomes" id="UP000003163"/>
    </source>
</evidence>
<dbReference type="HOGENOM" id="CLU_2145817_0_0_1"/>
<reference evidence="2 3" key="1">
    <citation type="submission" date="2011-08" db="EMBL/GenBank/DDBJ databases">
        <authorList>
            <person name="Liu Z.J."/>
            <person name="Shi F.L."/>
            <person name="Lu J.Q."/>
            <person name="Li M."/>
            <person name="Wang Z.L."/>
        </authorList>
    </citation>
    <scope>NUCLEOTIDE SEQUENCE [LARGE SCALE GENOMIC DNA]</scope>
    <source>
        <strain evidence="2 3">USNM 41457</strain>
    </source>
</reference>